<dbReference type="PANTHER" id="PTHR38973">
    <property type="entry name" value="PLASMID PARTITIONING CONTROL PROTEIN-RELATED"/>
    <property type="match status" value="1"/>
</dbReference>
<dbReference type="EMBL" id="RJLM01000024">
    <property type="protein sequence ID" value="RWX52842.1"/>
    <property type="molecule type" value="Genomic_DNA"/>
</dbReference>
<dbReference type="Proteomes" id="UP000287563">
    <property type="component" value="Unassembled WGS sequence"/>
</dbReference>
<dbReference type="InterPro" id="IPR014884">
    <property type="entry name" value="ParB_fam_C"/>
</dbReference>
<accession>A0A3S3RE36</accession>
<dbReference type="AlphaFoldDB" id="A0A3S3RE36"/>
<dbReference type="Pfam" id="PF08775">
    <property type="entry name" value="ParB"/>
    <property type="match status" value="1"/>
</dbReference>
<dbReference type="Gene3D" id="1.10.10.2830">
    <property type="match status" value="1"/>
</dbReference>
<protein>
    <recommendedName>
        <fullName evidence="2">ParB protein family C-terminal domain-containing protein</fullName>
    </recommendedName>
</protein>
<keyword evidence="4" id="KW-1185">Reference proteome</keyword>
<evidence type="ECO:0000256" key="1">
    <source>
        <dbReference type="ARBA" id="ARBA00023125"/>
    </source>
</evidence>
<proteinExistence type="predicted"/>
<comment type="caution">
    <text evidence="3">The sequence shown here is derived from an EMBL/GenBank/DDBJ whole genome shotgun (WGS) entry which is preliminary data.</text>
</comment>
<dbReference type="GO" id="GO:0003677">
    <property type="term" value="F:DNA binding"/>
    <property type="evidence" value="ECO:0007669"/>
    <property type="project" value="UniProtKB-KW"/>
</dbReference>
<reference evidence="3 4" key="1">
    <citation type="submission" date="2018-11" db="EMBL/GenBank/DDBJ databases">
        <title>Photobacterium sp. BEI247 sp. nov., a marine bacterium isolated from Yongle Blue Hole in the South China Sea.</title>
        <authorList>
            <person name="Wang X."/>
        </authorList>
    </citation>
    <scope>NUCLEOTIDE SEQUENCE [LARGE SCALE GENOMIC DNA]</scope>
    <source>
        <strain evidence="4">BEI247</strain>
    </source>
</reference>
<evidence type="ECO:0000313" key="3">
    <source>
        <dbReference type="EMBL" id="RWX52842.1"/>
    </source>
</evidence>
<feature type="domain" description="ParB protein family C-terminal" evidence="2">
    <location>
        <begin position="216"/>
        <end position="336"/>
    </location>
</feature>
<gene>
    <name evidence="3" type="ORF">EDI28_24945</name>
</gene>
<dbReference type="PANTHER" id="PTHR38973:SF1">
    <property type="entry name" value="PLASMID PARTITION PROTEIN B"/>
    <property type="match status" value="1"/>
</dbReference>
<dbReference type="OrthoDB" id="5719994at2"/>
<dbReference type="RefSeq" id="WP_128786535.1">
    <property type="nucleotide sequence ID" value="NZ_RJLM01000024.1"/>
</dbReference>
<organism evidence="3 4">
    <name type="scientific">Photobacterium chitinilyticum</name>
    <dbReference type="NCBI Taxonomy" id="2485123"/>
    <lineage>
        <taxon>Bacteria</taxon>
        <taxon>Pseudomonadati</taxon>
        <taxon>Pseudomonadota</taxon>
        <taxon>Gammaproteobacteria</taxon>
        <taxon>Vibrionales</taxon>
        <taxon>Vibrionaceae</taxon>
        <taxon>Photobacterium</taxon>
    </lineage>
</organism>
<sequence length="343" mass="38636">MNKFGRQTTKADLLGGNKAGFGQVTQSNKLGSSAQLAGAPKTKLFTLESGKVAATYHVIPAAEIETKTRAHKLNPRNQKALCLDAVRKVIDDIRENGIDTDCVGIWSDDNTTIEIIEGSVRRWCGIETEQPYPVWVLPVGSATKKDIRRLISSAVMQKAHSYRERGRAMMLEATELEDNAKEMKVNELADLLDMGRETVRKLLQAYKVSEVFIDAFPDCEGIPNSFYAILSRIEKTLTKHFRRPSVFVDEAIKEVNFESDSSVEERQVQLLKTMEHLEAKIKGSSGKSQWDTVDIVTFDSKDKKVRKSTNSDGRMVKFEFNRIEKDLIDEIEAIIKSRYAEKA</sequence>
<keyword evidence="1" id="KW-0238">DNA-binding</keyword>
<name>A0A3S3RE36_9GAMM</name>
<evidence type="ECO:0000259" key="2">
    <source>
        <dbReference type="Pfam" id="PF08775"/>
    </source>
</evidence>
<evidence type="ECO:0000313" key="4">
    <source>
        <dbReference type="Proteomes" id="UP000287563"/>
    </source>
</evidence>